<dbReference type="Gene3D" id="2.60.40.790">
    <property type="match status" value="1"/>
</dbReference>
<evidence type="ECO:0000256" key="1">
    <source>
        <dbReference type="ARBA" id="ARBA00022946"/>
    </source>
</evidence>
<gene>
    <name evidence="6" type="ORF">Din_042702</name>
</gene>
<evidence type="ECO:0000256" key="2">
    <source>
        <dbReference type="ARBA" id="ARBA00023016"/>
    </source>
</evidence>
<evidence type="ECO:0000256" key="4">
    <source>
        <dbReference type="RuleBase" id="RU003616"/>
    </source>
</evidence>
<dbReference type="InterPro" id="IPR008978">
    <property type="entry name" value="HSP20-like_chaperone"/>
</dbReference>
<evidence type="ECO:0000313" key="6">
    <source>
        <dbReference type="EMBL" id="MPA73261.1"/>
    </source>
</evidence>
<dbReference type="AlphaFoldDB" id="A0A5B7BZ69"/>
<accession>A0A5B7BZ69</accession>
<dbReference type="EMBL" id="GHES01042702">
    <property type="protein sequence ID" value="MPA73261.1"/>
    <property type="molecule type" value="Transcribed_RNA"/>
</dbReference>
<dbReference type="InterPro" id="IPR002068">
    <property type="entry name" value="A-crystallin/Hsp20_dom"/>
</dbReference>
<protein>
    <recommendedName>
        <fullName evidence="5">SHSP domain-containing protein</fullName>
    </recommendedName>
</protein>
<dbReference type="PROSITE" id="PS01031">
    <property type="entry name" value="SHSP"/>
    <property type="match status" value="1"/>
</dbReference>
<comment type="similarity">
    <text evidence="3 4">Belongs to the small heat shock protein (HSP20) family.</text>
</comment>
<feature type="domain" description="SHSP" evidence="5">
    <location>
        <begin position="76"/>
        <end position="185"/>
    </location>
</feature>
<dbReference type="CDD" id="cd06464">
    <property type="entry name" value="ACD_sHsps-like"/>
    <property type="match status" value="1"/>
</dbReference>
<evidence type="ECO:0000256" key="3">
    <source>
        <dbReference type="PROSITE-ProRule" id="PRU00285"/>
    </source>
</evidence>
<sequence>MMVPSTALIRAIGSSRSLFTSLLRFNGRSLAVAPPSLAAVRSFHTGAPTDNPTVGKANAHFEKYLELLESRKHPFMTQGPKCPTSTFENKKARCCIRIDMPGVGKEGLKVWFEGDRLKLEGVESEKDPHYDKESVKRVYCAEFDIDPLFVNKDNLKAIIRNGVLRIMLPLFNSLEELNIYNFLKSFRH</sequence>
<keyword evidence="1" id="KW-0809">Transit peptide</keyword>
<organism evidence="6">
    <name type="scientific">Davidia involucrata</name>
    <name type="common">Dove tree</name>
    <dbReference type="NCBI Taxonomy" id="16924"/>
    <lineage>
        <taxon>Eukaryota</taxon>
        <taxon>Viridiplantae</taxon>
        <taxon>Streptophyta</taxon>
        <taxon>Embryophyta</taxon>
        <taxon>Tracheophyta</taxon>
        <taxon>Spermatophyta</taxon>
        <taxon>Magnoliopsida</taxon>
        <taxon>eudicotyledons</taxon>
        <taxon>Gunneridae</taxon>
        <taxon>Pentapetalae</taxon>
        <taxon>asterids</taxon>
        <taxon>Cornales</taxon>
        <taxon>Nyssaceae</taxon>
        <taxon>Davidia</taxon>
    </lineage>
</organism>
<dbReference type="SUPFAM" id="SSF49764">
    <property type="entry name" value="HSP20-like chaperones"/>
    <property type="match status" value="1"/>
</dbReference>
<dbReference type="Pfam" id="PF00011">
    <property type="entry name" value="HSP20"/>
    <property type="match status" value="1"/>
</dbReference>
<evidence type="ECO:0000259" key="5">
    <source>
        <dbReference type="PROSITE" id="PS01031"/>
    </source>
</evidence>
<keyword evidence="2" id="KW-0346">Stress response</keyword>
<reference evidence="6" key="1">
    <citation type="submission" date="2019-08" db="EMBL/GenBank/DDBJ databases">
        <title>Reference gene set and small RNA set construction with multiple tissues from Davidia involucrata Baill.</title>
        <authorList>
            <person name="Yang H."/>
            <person name="Zhou C."/>
            <person name="Li G."/>
            <person name="Wang J."/>
            <person name="Gao P."/>
            <person name="Wang M."/>
            <person name="Wang R."/>
            <person name="Zhao Y."/>
        </authorList>
    </citation>
    <scope>NUCLEOTIDE SEQUENCE</scope>
    <source>
        <tissue evidence="6">Mixed with DoveR01_LX</tissue>
    </source>
</reference>
<name>A0A5B7BZ69_DAVIN</name>
<proteinExistence type="inferred from homology"/>
<dbReference type="PANTHER" id="PTHR46991:SF11">
    <property type="entry name" value="SMALL HEAT SHOCK PROTEIN HSPF"/>
    <property type="match status" value="1"/>
</dbReference>
<dbReference type="InterPro" id="IPR044656">
    <property type="entry name" value="HSP14.7/HSP23.5/HSP23.6-like"/>
</dbReference>
<dbReference type="PANTHER" id="PTHR46991">
    <property type="entry name" value="23.5 KDA HEAT SHOCK PROTEIN, MITOCHONDRIAL"/>
    <property type="match status" value="1"/>
</dbReference>